<dbReference type="Gramene" id="ERN02550">
    <property type="protein sequence ID" value="ERN02550"/>
    <property type="gene ID" value="AMTR_s00083p00179000"/>
</dbReference>
<dbReference type="Proteomes" id="UP000017836">
    <property type="component" value="Unassembled WGS sequence"/>
</dbReference>
<keyword evidence="2" id="KW-0812">Transmembrane</keyword>
<evidence type="ECO:0000313" key="3">
    <source>
        <dbReference type="EMBL" id="ERN02550.1"/>
    </source>
</evidence>
<keyword evidence="2" id="KW-0472">Membrane</keyword>
<keyword evidence="2" id="KW-1133">Transmembrane helix</keyword>
<gene>
    <name evidence="3" type="ORF">AMTR_s00083p00179000</name>
</gene>
<keyword evidence="4" id="KW-1185">Reference proteome</keyword>
<accession>W1P6E1</accession>
<feature type="region of interest" description="Disordered" evidence="1">
    <location>
        <begin position="1"/>
        <end position="30"/>
    </location>
</feature>
<evidence type="ECO:0000313" key="4">
    <source>
        <dbReference type="Proteomes" id="UP000017836"/>
    </source>
</evidence>
<organism evidence="3 4">
    <name type="scientific">Amborella trichopoda</name>
    <dbReference type="NCBI Taxonomy" id="13333"/>
    <lineage>
        <taxon>Eukaryota</taxon>
        <taxon>Viridiplantae</taxon>
        <taxon>Streptophyta</taxon>
        <taxon>Embryophyta</taxon>
        <taxon>Tracheophyta</taxon>
        <taxon>Spermatophyta</taxon>
        <taxon>Magnoliopsida</taxon>
        <taxon>Amborellales</taxon>
        <taxon>Amborellaceae</taxon>
        <taxon>Amborella</taxon>
    </lineage>
</organism>
<evidence type="ECO:0000256" key="1">
    <source>
        <dbReference type="SAM" id="MobiDB-lite"/>
    </source>
</evidence>
<reference evidence="4" key="1">
    <citation type="journal article" date="2013" name="Science">
        <title>The Amborella genome and the evolution of flowering plants.</title>
        <authorList>
            <consortium name="Amborella Genome Project"/>
        </authorList>
    </citation>
    <scope>NUCLEOTIDE SEQUENCE [LARGE SCALE GENOMIC DNA]</scope>
</reference>
<proteinExistence type="predicted"/>
<feature type="compositionally biased region" description="Polar residues" evidence="1">
    <location>
        <begin position="1"/>
        <end position="13"/>
    </location>
</feature>
<protein>
    <submittedName>
        <fullName evidence="3">Uncharacterized protein</fullName>
    </submittedName>
</protein>
<feature type="transmembrane region" description="Helical" evidence="2">
    <location>
        <begin position="67"/>
        <end position="93"/>
    </location>
</feature>
<name>W1P6E1_AMBTC</name>
<dbReference type="HOGENOM" id="CLU_2088100_0_0_1"/>
<evidence type="ECO:0000256" key="2">
    <source>
        <dbReference type="SAM" id="Phobius"/>
    </source>
</evidence>
<dbReference type="EMBL" id="KI394526">
    <property type="protein sequence ID" value="ERN02550.1"/>
    <property type="molecule type" value="Genomic_DNA"/>
</dbReference>
<dbReference type="AlphaFoldDB" id="W1P6E1"/>
<sequence>MPPSSWMQPQAASSRRKPPPPPTPTPSMALGHSSRVIDVLNNLLAPFYDLPTLTRIFQSRNLNVEDLVVTLSGMLIVLPLAMGFTGIAMHTLWTRTMLMSSSTFAHRLLCQALQTGS</sequence>